<reference evidence="1 2" key="2">
    <citation type="journal article" date="2017" name="Antonie Van Leeuwenhoek">
        <title>Rhizobium rhizosphaerae sp. nov., a novel species isolated from rice rhizosphere.</title>
        <authorList>
            <person name="Zhao J.J."/>
            <person name="Zhang J."/>
            <person name="Zhang R.J."/>
            <person name="Zhang C.W."/>
            <person name="Yin H.Q."/>
            <person name="Zhang X.X."/>
        </authorList>
    </citation>
    <scope>NUCLEOTIDE SEQUENCE [LARGE SCALE GENOMIC DNA]</scope>
    <source>
        <strain evidence="1 2">ACAM 611</strain>
    </source>
</reference>
<organism evidence="1 2">
    <name type="scientific">Glaciecola punicea ACAM 611</name>
    <dbReference type="NCBI Taxonomy" id="1121923"/>
    <lineage>
        <taxon>Bacteria</taxon>
        <taxon>Pseudomonadati</taxon>
        <taxon>Pseudomonadota</taxon>
        <taxon>Gammaproteobacteria</taxon>
        <taxon>Alteromonadales</taxon>
        <taxon>Alteromonadaceae</taxon>
        <taxon>Glaciecola</taxon>
    </lineage>
</organism>
<comment type="caution">
    <text evidence="1">The sequence shown here is derived from an EMBL/GenBank/DDBJ whole genome shotgun (WGS) entry which is preliminary data.</text>
</comment>
<dbReference type="EMBL" id="BAET01000030">
    <property type="protein sequence ID" value="GAB56618.1"/>
    <property type="molecule type" value="Genomic_DNA"/>
</dbReference>
<dbReference type="Proteomes" id="UP000053586">
    <property type="component" value="Unassembled WGS sequence"/>
</dbReference>
<sequence length="45" mass="5192">MLFPRSEISTKIEQIQEGTSINKLVELYCDIDDFAKYLSLVAKQL</sequence>
<dbReference type="RefSeq" id="WP_006006951.1">
    <property type="nucleotide sequence ID" value="NZ_BAET01000030.1"/>
</dbReference>
<keyword evidence="2" id="KW-1185">Reference proteome</keyword>
<gene>
    <name evidence="1" type="ORF">GPUN_2503</name>
</gene>
<evidence type="ECO:0000313" key="2">
    <source>
        <dbReference type="Proteomes" id="UP000053586"/>
    </source>
</evidence>
<name>H5TE91_9ALTE</name>
<protein>
    <submittedName>
        <fullName evidence="1">Uncharacterized protein</fullName>
    </submittedName>
</protein>
<dbReference type="AlphaFoldDB" id="H5TE91"/>
<reference evidence="1 2" key="1">
    <citation type="journal article" date="2012" name="J. Bacteriol.">
        <title>Genome sequence of proteorhodopsin-containing sea ice bacterium Glaciecola punicea ACAM 611T.</title>
        <authorList>
            <person name="Qin Q.-L."/>
            <person name="Xie B.-B."/>
            <person name="Shu Y.-L."/>
            <person name="Rong J.-C."/>
            <person name="Zhao D.-L."/>
            <person name="Zhang X.-Y."/>
            <person name="Chen X.-L."/>
            <person name="Zhou B.-C."/>
            <person name="Zhanga Y.-Z."/>
        </authorList>
    </citation>
    <scope>NUCLEOTIDE SEQUENCE [LARGE SCALE GENOMIC DNA]</scope>
    <source>
        <strain evidence="1 2">ACAM 611</strain>
    </source>
</reference>
<proteinExistence type="predicted"/>
<evidence type="ECO:0000313" key="1">
    <source>
        <dbReference type="EMBL" id="GAB56618.1"/>
    </source>
</evidence>
<accession>H5TE91</accession>